<evidence type="ECO:0000313" key="8">
    <source>
        <dbReference type="EMBL" id="TXF99533.1"/>
    </source>
</evidence>
<evidence type="ECO:0000259" key="7">
    <source>
        <dbReference type="Pfam" id="PF00482"/>
    </source>
</evidence>
<evidence type="ECO:0000256" key="4">
    <source>
        <dbReference type="ARBA" id="ARBA00022989"/>
    </source>
</evidence>
<proteinExistence type="predicted"/>
<name>A0A5C7G1F7_9BURK</name>
<keyword evidence="4 6" id="KW-1133">Transmembrane helix</keyword>
<feature type="domain" description="Type II secretion system protein GspF" evidence="7">
    <location>
        <begin position="119"/>
        <end position="240"/>
    </location>
</feature>
<dbReference type="Pfam" id="PF00482">
    <property type="entry name" value="T2SSF"/>
    <property type="match status" value="1"/>
</dbReference>
<dbReference type="RefSeq" id="WP_147935018.1">
    <property type="nucleotide sequence ID" value="NZ_VPFD01000012.1"/>
</dbReference>
<keyword evidence="5 6" id="KW-0472">Membrane</keyword>
<evidence type="ECO:0000256" key="2">
    <source>
        <dbReference type="ARBA" id="ARBA00022475"/>
    </source>
</evidence>
<evidence type="ECO:0000256" key="1">
    <source>
        <dbReference type="ARBA" id="ARBA00004651"/>
    </source>
</evidence>
<feature type="transmembrane region" description="Helical" evidence="6">
    <location>
        <begin position="57"/>
        <end position="75"/>
    </location>
</feature>
<feature type="transmembrane region" description="Helical" evidence="6">
    <location>
        <begin position="6"/>
        <end position="23"/>
    </location>
</feature>
<comment type="caution">
    <text evidence="8">The sequence shown here is derived from an EMBL/GenBank/DDBJ whole genome shotgun (WGS) entry which is preliminary data.</text>
</comment>
<dbReference type="InterPro" id="IPR042094">
    <property type="entry name" value="T2SS_GspF_sf"/>
</dbReference>
<dbReference type="EMBL" id="VPFD01000012">
    <property type="protein sequence ID" value="TXF99533.1"/>
    <property type="molecule type" value="Genomic_DNA"/>
</dbReference>
<keyword evidence="2" id="KW-1003">Cell membrane</keyword>
<keyword evidence="9" id="KW-1185">Reference proteome</keyword>
<dbReference type="Proteomes" id="UP000321413">
    <property type="component" value="Unassembled WGS sequence"/>
</dbReference>
<protein>
    <submittedName>
        <fullName evidence="8">Secretion system protein F</fullName>
    </submittedName>
</protein>
<evidence type="ECO:0000256" key="3">
    <source>
        <dbReference type="ARBA" id="ARBA00022692"/>
    </source>
</evidence>
<evidence type="ECO:0000313" key="9">
    <source>
        <dbReference type="Proteomes" id="UP000321413"/>
    </source>
</evidence>
<dbReference type="Gene3D" id="1.20.81.30">
    <property type="entry name" value="Type II secretion system (T2SS), domain F"/>
    <property type="match status" value="1"/>
</dbReference>
<evidence type="ECO:0000256" key="5">
    <source>
        <dbReference type="ARBA" id="ARBA00023136"/>
    </source>
</evidence>
<feature type="transmembrane region" description="Helical" evidence="6">
    <location>
        <begin position="224"/>
        <end position="243"/>
    </location>
</feature>
<dbReference type="GO" id="GO:0005886">
    <property type="term" value="C:plasma membrane"/>
    <property type="evidence" value="ECO:0007669"/>
    <property type="project" value="UniProtKB-SubCell"/>
</dbReference>
<feature type="transmembrane region" description="Helical" evidence="6">
    <location>
        <begin position="255"/>
        <end position="275"/>
    </location>
</feature>
<reference evidence="8 9" key="1">
    <citation type="submission" date="2019-08" db="EMBL/GenBank/DDBJ databases">
        <title>Massilia golmudensis sp. nov., isolated from sand in the Qinghai-Tibetan Plateau.</title>
        <authorList>
            <person name="Zhang B."/>
        </authorList>
    </citation>
    <scope>NUCLEOTIDE SEQUENCE [LARGE SCALE GENOMIC DNA]</scope>
    <source>
        <strain evidence="8 9">GEM5</strain>
    </source>
</reference>
<gene>
    <name evidence="8" type="ORF">FVD38_11965</name>
</gene>
<feature type="transmembrane region" description="Helical" evidence="6">
    <location>
        <begin position="81"/>
        <end position="101"/>
    </location>
</feature>
<accession>A0A5C7G1F7</accession>
<dbReference type="AlphaFoldDB" id="A0A5C7G1F7"/>
<sequence length="283" mass="31176">MNERTFIIAAIFFAMLALAWLALHFGSRWFRTRQAEVAISARADLESMFIFTDERRIMVINLSVLIVLPLAAWVVSGNLVFVLMSVALAFVAPRLVVAHIARRRLRQFEQQLPDALMMITGALRAGASLPLALDSVASEGKPPISQEFALLLREMRLGVDFAVALESMEKRVPLEDLALVTAGMALSREVGANLAATLESIARTIRAKLQMEGKIRSLTAQGKMQGLVMAGLPVMLVAVLNVMEPEAMAPLFNAWYGWVTLGVMVVTILVGYHFIRRITTIDV</sequence>
<comment type="subcellular location">
    <subcellularLocation>
        <location evidence="1">Cell membrane</location>
        <topology evidence="1">Multi-pass membrane protein</topology>
    </subcellularLocation>
</comment>
<organism evidence="8 9">
    <name type="scientific">Massilia arenae</name>
    <dbReference type="NCBI Taxonomy" id="2603288"/>
    <lineage>
        <taxon>Bacteria</taxon>
        <taxon>Pseudomonadati</taxon>
        <taxon>Pseudomonadota</taxon>
        <taxon>Betaproteobacteria</taxon>
        <taxon>Burkholderiales</taxon>
        <taxon>Oxalobacteraceae</taxon>
        <taxon>Telluria group</taxon>
        <taxon>Massilia</taxon>
    </lineage>
</organism>
<dbReference type="PANTHER" id="PTHR35007">
    <property type="entry name" value="INTEGRAL MEMBRANE PROTEIN-RELATED"/>
    <property type="match status" value="1"/>
</dbReference>
<dbReference type="PANTHER" id="PTHR35007:SF1">
    <property type="entry name" value="PILUS ASSEMBLY PROTEIN"/>
    <property type="match status" value="1"/>
</dbReference>
<keyword evidence="3 6" id="KW-0812">Transmembrane</keyword>
<evidence type="ECO:0000256" key="6">
    <source>
        <dbReference type="SAM" id="Phobius"/>
    </source>
</evidence>
<dbReference type="InterPro" id="IPR018076">
    <property type="entry name" value="T2SS_GspF_dom"/>
</dbReference>